<evidence type="ECO:0000256" key="5">
    <source>
        <dbReference type="ARBA" id="ARBA00022691"/>
    </source>
</evidence>
<keyword evidence="8" id="KW-1185">Reference proteome</keyword>
<dbReference type="EC" id="2.1.1.-" evidence="6"/>
<dbReference type="NCBIfam" id="TIGR00406">
    <property type="entry name" value="prmA"/>
    <property type="match status" value="1"/>
</dbReference>
<evidence type="ECO:0000256" key="1">
    <source>
        <dbReference type="ARBA" id="ARBA00009741"/>
    </source>
</evidence>
<comment type="function">
    <text evidence="6">Methylates ribosomal protein L11.</text>
</comment>
<dbReference type="Gene3D" id="3.40.50.150">
    <property type="entry name" value="Vaccinia Virus protein VP39"/>
    <property type="match status" value="1"/>
</dbReference>
<keyword evidence="4 6" id="KW-0808">Transferase</keyword>
<evidence type="ECO:0000256" key="3">
    <source>
        <dbReference type="ARBA" id="ARBA00022603"/>
    </source>
</evidence>
<dbReference type="OrthoDB" id="9785995at2"/>
<dbReference type="RefSeq" id="WP_057755336.1">
    <property type="nucleotide sequence ID" value="NZ_AYYK01000004.1"/>
</dbReference>
<dbReference type="CDD" id="cd02440">
    <property type="entry name" value="AdoMet_MTases"/>
    <property type="match status" value="1"/>
</dbReference>
<dbReference type="InterPro" id="IPR004498">
    <property type="entry name" value="Ribosomal_PrmA_MeTrfase"/>
</dbReference>
<dbReference type="GO" id="GO:0005840">
    <property type="term" value="C:ribosome"/>
    <property type="evidence" value="ECO:0007669"/>
    <property type="project" value="UniProtKB-KW"/>
</dbReference>
<keyword evidence="3 6" id="KW-0489">Methyltransferase</keyword>
<comment type="similarity">
    <text evidence="1 6">Belongs to the methyltransferase superfamily. PrmA family.</text>
</comment>
<dbReference type="AlphaFoldDB" id="A0A0R2BUZ5"/>
<evidence type="ECO:0000313" key="8">
    <source>
        <dbReference type="Proteomes" id="UP000051813"/>
    </source>
</evidence>
<dbReference type="Proteomes" id="UP000051813">
    <property type="component" value="Unassembled WGS sequence"/>
</dbReference>
<comment type="caution">
    <text evidence="6">Lacks conserved residue(s) required for the propagation of feature annotation.</text>
</comment>
<dbReference type="InterPro" id="IPR050078">
    <property type="entry name" value="Ribosomal_L11_MeTrfase_PrmA"/>
</dbReference>
<dbReference type="PANTHER" id="PTHR43648">
    <property type="entry name" value="ELECTRON TRANSFER FLAVOPROTEIN BETA SUBUNIT LYSINE METHYLTRANSFERASE"/>
    <property type="match status" value="1"/>
</dbReference>
<comment type="catalytic activity">
    <reaction evidence="6">
        <text>L-lysyl-[protein] + 3 S-adenosyl-L-methionine = N(6),N(6),N(6)-trimethyl-L-lysyl-[protein] + 3 S-adenosyl-L-homocysteine + 3 H(+)</text>
        <dbReference type="Rhea" id="RHEA:54192"/>
        <dbReference type="Rhea" id="RHEA-COMP:9752"/>
        <dbReference type="Rhea" id="RHEA-COMP:13826"/>
        <dbReference type="ChEBI" id="CHEBI:15378"/>
        <dbReference type="ChEBI" id="CHEBI:29969"/>
        <dbReference type="ChEBI" id="CHEBI:57856"/>
        <dbReference type="ChEBI" id="CHEBI:59789"/>
        <dbReference type="ChEBI" id="CHEBI:61961"/>
    </reaction>
</comment>
<evidence type="ECO:0000313" key="7">
    <source>
        <dbReference type="EMBL" id="KRM79331.1"/>
    </source>
</evidence>
<organism evidence="7 8">
    <name type="scientific">Lapidilactobacillus dextrinicus DSM 20335</name>
    <dbReference type="NCBI Taxonomy" id="1423738"/>
    <lineage>
        <taxon>Bacteria</taxon>
        <taxon>Bacillati</taxon>
        <taxon>Bacillota</taxon>
        <taxon>Bacilli</taxon>
        <taxon>Lactobacillales</taxon>
        <taxon>Lactobacillaceae</taxon>
        <taxon>Lapidilactobacillus</taxon>
    </lineage>
</organism>
<dbReference type="PANTHER" id="PTHR43648:SF1">
    <property type="entry name" value="ELECTRON TRANSFER FLAVOPROTEIN BETA SUBUNIT LYSINE METHYLTRANSFERASE"/>
    <property type="match status" value="1"/>
</dbReference>
<evidence type="ECO:0000256" key="4">
    <source>
        <dbReference type="ARBA" id="ARBA00022679"/>
    </source>
</evidence>
<keyword evidence="2 6" id="KW-0963">Cytoplasm</keyword>
<evidence type="ECO:0000256" key="6">
    <source>
        <dbReference type="HAMAP-Rule" id="MF_00735"/>
    </source>
</evidence>
<gene>
    <name evidence="6" type="primary">prmA</name>
    <name evidence="7" type="ORF">FC84_GL001505</name>
</gene>
<dbReference type="PIRSF" id="PIRSF000401">
    <property type="entry name" value="RPL11_MTase"/>
    <property type="match status" value="1"/>
</dbReference>
<sequence>MNWLEIKIIAPAEQLEIVANLFEELNAGGVQISDNTTLDADLAANQVGVSAYLTTDVDQARFIEQLKKRITQLQHDGWLTTDLAILTNKIAESDFTTSWQDYYEPVRVTRYLTIVPQWQDYQPQSPLEQIIRLNPGKSFGTGMHPTTRLALSCLELTLQGGETVFDVGTGSAVLSIMAAKLGAKKVIATEFDPVAIPFAQENIELNDLATRIELIQGSLLEPVTSQADLIVANMLPETLLPLIPQLSAHLQHEGTVILTGIIDSQLAKVKAAISEHHFTVDFQMSMADWYCLRIKRSE</sequence>
<keyword evidence="7" id="KW-0689">Ribosomal protein</keyword>
<dbReference type="GO" id="GO:0005737">
    <property type="term" value="C:cytoplasm"/>
    <property type="evidence" value="ECO:0007669"/>
    <property type="project" value="UniProtKB-SubCell"/>
</dbReference>
<dbReference type="SUPFAM" id="SSF53335">
    <property type="entry name" value="S-adenosyl-L-methionine-dependent methyltransferases"/>
    <property type="match status" value="1"/>
</dbReference>
<proteinExistence type="inferred from homology"/>
<dbReference type="Pfam" id="PF06325">
    <property type="entry name" value="PrmA"/>
    <property type="match status" value="1"/>
</dbReference>
<protein>
    <recommendedName>
        <fullName evidence="6">Ribosomal protein L11 methyltransferase</fullName>
        <shortName evidence="6">L11 Mtase</shortName>
        <ecNumber evidence="6">2.1.1.-</ecNumber>
    </recommendedName>
</protein>
<reference evidence="7 8" key="1">
    <citation type="journal article" date="2015" name="Genome Announc.">
        <title>Expanding the biotechnology potential of lactobacilli through comparative genomics of 213 strains and associated genera.</title>
        <authorList>
            <person name="Sun Z."/>
            <person name="Harris H.M."/>
            <person name="McCann A."/>
            <person name="Guo C."/>
            <person name="Argimon S."/>
            <person name="Zhang W."/>
            <person name="Yang X."/>
            <person name="Jeffery I.B."/>
            <person name="Cooney J.C."/>
            <person name="Kagawa T.F."/>
            <person name="Liu W."/>
            <person name="Song Y."/>
            <person name="Salvetti E."/>
            <person name="Wrobel A."/>
            <person name="Rasinkangas P."/>
            <person name="Parkhill J."/>
            <person name="Rea M.C."/>
            <person name="O'Sullivan O."/>
            <person name="Ritari J."/>
            <person name="Douillard F.P."/>
            <person name="Paul Ross R."/>
            <person name="Yang R."/>
            <person name="Briner A.E."/>
            <person name="Felis G.E."/>
            <person name="de Vos W.M."/>
            <person name="Barrangou R."/>
            <person name="Klaenhammer T.R."/>
            <person name="Caufield P.W."/>
            <person name="Cui Y."/>
            <person name="Zhang H."/>
            <person name="O'Toole P.W."/>
        </authorList>
    </citation>
    <scope>NUCLEOTIDE SEQUENCE [LARGE SCALE GENOMIC DNA]</scope>
    <source>
        <strain evidence="7 8">DSM 20335</strain>
    </source>
</reference>
<dbReference type="EMBL" id="AYYK01000004">
    <property type="protein sequence ID" value="KRM79331.1"/>
    <property type="molecule type" value="Genomic_DNA"/>
</dbReference>
<dbReference type="STRING" id="1423738.FC84_GL001505"/>
<evidence type="ECO:0000256" key="2">
    <source>
        <dbReference type="ARBA" id="ARBA00022490"/>
    </source>
</evidence>
<dbReference type="PATRIC" id="fig|1423738.3.peg.1522"/>
<keyword evidence="5 6" id="KW-0949">S-adenosyl-L-methionine</keyword>
<name>A0A0R2BUZ5_9LACO</name>
<dbReference type="GO" id="GO:0016279">
    <property type="term" value="F:protein-lysine N-methyltransferase activity"/>
    <property type="evidence" value="ECO:0007669"/>
    <property type="project" value="RHEA"/>
</dbReference>
<comment type="caution">
    <text evidence="7">The sequence shown here is derived from an EMBL/GenBank/DDBJ whole genome shotgun (WGS) entry which is preliminary data.</text>
</comment>
<keyword evidence="7" id="KW-0687">Ribonucleoprotein</keyword>
<dbReference type="GO" id="GO:0032259">
    <property type="term" value="P:methylation"/>
    <property type="evidence" value="ECO:0007669"/>
    <property type="project" value="UniProtKB-KW"/>
</dbReference>
<comment type="subcellular location">
    <subcellularLocation>
        <location evidence="6">Cytoplasm</location>
    </subcellularLocation>
</comment>
<dbReference type="HAMAP" id="MF_00735">
    <property type="entry name" value="Methyltr_PrmA"/>
    <property type="match status" value="1"/>
</dbReference>
<accession>A0A0R2BUZ5</accession>
<dbReference type="InterPro" id="IPR029063">
    <property type="entry name" value="SAM-dependent_MTases_sf"/>
</dbReference>